<dbReference type="Proteomes" id="UP000578077">
    <property type="component" value="Unassembled WGS sequence"/>
</dbReference>
<organism evidence="2 3">
    <name type="scientific">Streptomonospora salina</name>
    <dbReference type="NCBI Taxonomy" id="104205"/>
    <lineage>
        <taxon>Bacteria</taxon>
        <taxon>Bacillati</taxon>
        <taxon>Actinomycetota</taxon>
        <taxon>Actinomycetes</taxon>
        <taxon>Streptosporangiales</taxon>
        <taxon>Nocardiopsidaceae</taxon>
        <taxon>Streptomonospora</taxon>
    </lineage>
</organism>
<reference evidence="2 3" key="1">
    <citation type="submission" date="2020-08" db="EMBL/GenBank/DDBJ databases">
        <title>Sequencing the genomes of 1000 actinobacteria strains.</title>
        <authorList>
            <person name="Klenk H.-P."/>
        </authorList>
    </citation>
    <scope>NUCLEOTIDE SEQUENCE [LARGE SCALE GENOMIC DNA]</scope>
    <source>
        <strain evidence="2 3">DSM 44593</strain>
    </source>
</reference>
<dbReference type="RefSeq" id="WP_184635463.1">
    <property type="nucleotide sequence ID" value="NZ_BAABKT010000043.1"/>
</dbReference>
<proteinExistence type="predicted"/>
<feature type="region of interest" description="Disordered" evidence="1">
    <location>
        <begin position="162"/>
        <end position="182"/>
    </location>
</feature>
<evidence type="ECO:0000256" key="1">
    <source>
        <dbReference type="SAM" id="MobiDB-lite"/>
    </source>
</evidence>
<accession>A0A841ED58</accession>
<name>A0A841ED58_9ACTN</name>
<sequence length="182" mass="19846">MLAVVLPIALGTPWWLERQEMLDRGVVPPEPRRAVETEEPAELVGSRWELRGTLVGELEGADPPPEGTRLVDAVFTLTPGEGGARERLGQCDVRAVDEEGRWWRPTSRYSMRPSLEDALSVVYGCSGDDGEPLPAGEETGVVVSFVVPEDAVDSLAFEITVPTAGPEQDPAPDALRFLQEQR</sequence>
<evidence type="ECO:0000313" key="3">
    <source>
        <dbReference type="Proteomes" id="UP000578077"/>
    </source>
</evidence>
<comment type="caution">
    <text evidence="2">The sequence shown here is derived from an EMBL/GenBank/DDBJ whole genome shotgun (WGS) entry which is preliminary data.</text>
</comment>
<dbReference type="AlphaFoldDB" id="A0A841ED58"/>
<protein>
    <submittedName>
        <fullName evidence="2">Uncharacterized protein</fullName>
    </submittedName>
</protein>
<gene>
    <name evidence="2" type="ORF">HNR25_002649</name>
</gene>
<evidence type="ECO:0000313" key="2">
    <source>
        <dbReference type="EMBL" id="MBB5998898.1"/>
    </source>
</evidence>
<dbReference type="EMBL" id="JACHLY010000001">
    <property type="protein sequence ID" value="MBB5998898.1"/>
    <property type="molecule type" value="Genomic_DNA"/>
</dbReference>
<keyword evidence="3" id="KW-1185">Reference proteome</keyword>